<dbReference type="Proteomes" id="UP001054837">
    <property type="component" value="Unassembled WGS sequence"/>
</dbReference>
<evidence type="ECO:0000256" key="5">
    <source>
        <dbReference type="ARBA" id="ARBA00023136"/>
    </source>
</evidence>
<evidence type="ECO:0000256" key="2">
    <source>
        <dbReference type="ARBA" id="ARBA00007262"/>
    </source>
</evidence>
<protein>
    <submittedName>
        <fullName evidence="6">Uncharacterized protein</fullName>
    </submittedName>
</protein>
<organism evidence="6 7">
    <name type="scientific">Caerostris darwini</name>
    <dbReference type="NCBI Taxonomy" id="1538125"/>
    <lineage>
        <taxon>Eukaryota</taxon>
        <taxon>Metazoa</taxon>
        <taxon>Ecdysozoa</taxon>
        <taxon>Arthropoda</taxon>
        <taxon>Chelicerata</taxon>
        <taxon>Arachnida</taxon>
        <taxon>Araneae</taxon>
        <taxon>Araneomorphae</taxon>
        <taxon>Entelegynae</taxon>
        <taxon>Araneoidea</taxon>
        <taxon>Araneidae</taxon>
        <taxon>Caerostris</taxon>
    </lineage>
</organism>
<comment type="similarity">
    <text evidence="2">Belongs to the IFI6/IFI27 family.</text>
</comment>
<dbReference type="InterPro" id="IPR038213">
    <property type="entry name" value="IFI6/IFI27-like_sf"/>
</dbReference>
<dbReference type="Gene3D" id="6.10.110.10">
    <property type="match status" value="1"/>
</dbReference>
<dbReference type="PANTHER" id="PTHR16932">
    <property type="entry name" value="INTERFERON ALPHA-INDUCIBLE PROTEIN 27"/>
    <property type="match status" value="1"/>
</dbReference>
<reference evidence="6 7" key="1">
    <citation type="submission" date="2021-06" db="EMBL/GenBank/DDBJ databases">
        <title>Caerostris darwini draft genome.</title>
        <authorList>
            <person name="Kono N."/>
            <person name="Arakawa K."/>
        </authorList>
    </citation>
    <scope>NUCLEOTIDE SEQUENCE [LARGE SCALE GENOMIC DNA]</scope>
</reference>
<dbReference type="PANTHER" id="PTHR16932:SF18">
    <property type="entry name" value="INTERFERON, ALPHA-INDUCIBLE PROTEIN 27-LIKE 2"/>
    <property type="match status" value="1"/>
</dbReference>
<dbReference type="Pfam" id="PF06140">
    <property type="entry name" value="Ifi-6-16"/>
    <property type="match status" value="1"/>
</dbReference>
<keyword evidence="4" id="KW-1133">Transmembrane helix</keyword>
<dbReference type="AlphaFoldDB" id="A0AAV4RRX3"/>
<keyword evidence="3" id="KW-0812">Transmembrane</keyword>
<keyword evidence="7" id="KW-1185">Reference proteome</keyword>
<gene>
    <name evidence="6" type="ORF">CDAR_300511</name>
</gene>
<dbReference type="GO" id="GO:0016020">
    <property type="term" value="C:membrane"/>
    <property type="evidence" value="ECO:0007669"/>
    <property type="project" value="UniProtKB-SubCell"/>
</dbReference>
<sequence>MDIDRNKIMKIAGGAVLAVVGTVVAFPLLGFTSGGVAAGSIAAGIQSKIGCVAAGSYFASAQSVGAAGMTFSTKALLGAGGGAVGWLFPNKQQKQE</sequence>
<dbReference type="EMBL" id="BPLQ01006642">
    <property type="protein sequence ID" value="GIY24157.1"/>
    <property type="molecule type" value="Genomic_DNA"/>
</dbReference>
<evidence type="ECO:0000313" key="7">
    <source>
        <dbReference type="Proteomes" id="UP001054837"/>
    </source>
</evidence>
<evidence type="ECO:0000313" key="6">
    <source>
        <dbReference type="EMBL" id="GIY24157.1"/>
    </source>
</evidence>
<evidence type="ECO:0000256" key="1">
    <source>
        <dbReference type="ARBA" id="ARBA00004141"/>
    </source>
</evidence>
<evidence type="ECO:0000256" key="4">
    <source>
        <dbReference type="ARBA" id="ARBA00022989"/>
    </source>
</evidence>
<comment type="subcellular location">
    <subcellularLocation>
        <location evidence="1">Membrane</location>
        <topology evidence="1">Multi-pass membrane protein</topology>
    </subcellularLocation>
</comment>
<evidence type="ECO:0000256" key="3">
    <source>
        <dbReference type="ARBA" id="ARBA00022692"/>
    </source>
</evidence>
<keyword evidence="5" id="KW-0472">Membrane</keyword>
<dbReference type="InterPro" id="IPR009311">
    <property type="entry name" value="IFI6/IFI27-like"/>
</dbReference>
<accession>A0AAV4RRX3</accession>
<comment type="caution">
    <text evidence="6">The sequence shown here is derived from an EMBL/GenBank/DDBJ whole genome shotgun (WGS) entry which is preliminary data.</text>
</comment>
<name>A0AAV4RRX3_9ARAC</name>
<proteinExistence type="inferred from homology"/>